<dbReference type="InterPro" id="IPR045864">
    <property type="entry name" value="aa-tRNA-synth_II/BPL/LPL"/>
</dbReference>
<evidence type="ECO:0000313" key="9">
    <source>
        <dbReference type="Proteomes" id="UP000229972"/>
    </source>
</evidence>
<dbReference type="Gene3D" id="3.40.50.800">
    <property type="entry name" value="Anticodon-binding domain"/>
    <property type="match status" value="1"/>
</dbReference>
<organism evidence="8 9">
    <name type="scientific">Candidatus Falkowbacteria bacterium CG10_big_fil_rev_8_21_14_0_10_37_18</name>
    <dbReference type="NCBI Taxonomy" id="1974562"/>
    <lineage>
        <taxon>Bacteria</taxon>
        <taxon>Candidatus Falkowiibacteriota</taxon>
    </lineage>
</organism>
<sequence length="460" mass="52443">MSRRKKISAAPTAASIRKNDKMTGRLLGMKDWMGPEGMYFESLLEKARKFAKLYSFSPVSTPILESYDLYKKSTRRSADNEFYAIDGEKSERMILRPEITQGLVRAYLENNLVETGLAARIYSLGPIFRREKLQTGHYRESTQFNMEIIGDRKPLAEALLITVAYNFFTELQIKTQVQINSLGIAECRREYCVKLLAFYRERGRRSKLCRSCQNNMTKNCLSLLDCKEEACIAMRAEAPQIADYLPVESREYFTKTLEFLDELGISYNFNPYLVRGLNYYNDTIFEFWPVNEDGLILGKTALAGGGRYDSMVEAMGGEPTPAVGLAIGLERTFSRIRDKNLLTGEAEDDIVFIAQLGEPARLKSLQLFDELRHAGFNVRQSFVSDSLKIQLEEAVAMRAKTSLILGRKEIMDGTILMRDMDSGAQETVVYKKIKERLARKDKLIEKKVNNRKESGLYGGF</sequence>
<comment type="similarity">
    <text evidence="1 5">Belongs to the class-II aminoacyl-tRNA synthetase family.</text>
</comment>
<dbReference type="InterPro" id="IPR036621">
    <property type="entry name" value="Anticodon-bd_dom_sf"/>
</dbReference>
<keyword evidence="5" id="KW-0963">Cytoplasm</keyword>
<dbReference type="GO" id="GO:0005524">
    <property type="term" value="F:ATP binding"/>
    <property type="evidence" value="ECO:0007669"/>
    <property type="project" value="UniProtKB-UniRule"/>
</dbReference>
<feature type="domain" description="Aminoacyl-transfer RNA synthetases class-II family profile" evidence="7">
    <location>
        <begin position="41"/>
        <end position="359"/>
    </location>
</feature>
<dbReference type="Pfam" id="PF13393">
    <property type="entry name" value="tRNA-synt_His"/>
    <property type="match status" value="1"/>
</dbReference>
<evidence type="ECO:0000256" key="2">
    <source>
        <dbReference type="ARBA" id="ARBA00022741"/>
    </source>
</evidence>
<evidence type="ECO:0000256" key="1">
    <source>
        <dbReference type="ARBA" id="ARBA00008226"/>
    </source>
</evidence>
<proteinExistence type="inferred from homology"/>
<feature type="binding site" evidence="6">
    <location>
        <position position="147"/>
    </location>
    <ligand>
        <name>L-histidine</name>
        <dbReference type="ChEBI" id="CHEBI:57595"/>
    </ligand>
</feature>
<dbReference type="Proteomes" id="UP000229972">
    <property type="component" value="Unassembled WGS sequence"/>
</dbReference>
<feature type="binding site" evidence="6">
    <location>
        <position position="129"/>
    </location>
    <ligand>
        <name>L-histidine</name>
        <dbReference type="ChEBI" id="CHEBI:57595"/>
    </ligand>
</feature>
<gene>
    <name evidence="5" type="primary">hisS</name>
    <name evidence="8" type="ORF">COT93_03150</name>
</gene>
<comment type="catalytic activity">
    <reaction evidence="4 5">
        <text>tRNA(His) + L-histidine + ATP = L-histidyl-tRNA(His) + AMP + diphosphate + H(+)</text>
        <dbReference type="Rhea" id="RHEA:17313"/>
        <dbReference type="Rhea" id="RHEA-COMP:9665"/>
        <dbReference type="Rhea" id="RHEA-COMP:9689"/>
        <dbReference type="ChEBI" id="CHEBI:15378"/>
        <dbReference type="ChEBI" id="CHEBI:30616"/>
        <dbReference type="ChEBI" id="CHEBI:33019"/>
        <dbReference type="ChEBI" id="CHEBI:57595"/>
        <dbReference type="ChEBI" id="CHEBI:78442"/>
        <dbReference type="ChEBI" id="CHEBI:78527"/>
        <dbReference type="ChEBI" id="CHEBI:456215"/>
        <dbReference type="EC" id="6.1.1.21"/>
    </reaction>
</comment>
<keyword evidence="3 5" id="KW-0030">Aminoacyl-tRNA synthetase</keyword>
<dbReference type="SUPFAM" id="SSF52954">
    <property type="entry name" value="Class II aaRS ABD-related"/>
    <property type="match status" value="1"/>
</dbReference>
<evidence type="ECO:0000313" key="8">
    <source>
        <dbReference type="EMBL" id="PIR95318.1"/>
    </source>
</evidence>
<dbReference type="GO" id="GO:0006427">
    <property type="term" value="P:histidyl-tRNA aminoacylation"/>
    <property type="evidence" value="ECO:0007669"/>
    <property type="project" value="UniProtKB-UniRule"/>
</dbReference>
<dbReference type="InterPro" id="IPR015807">
    <property type="entry name" value="His-tRNA-ligase"/>
</dbReference>
<evidence type="ECO:0000256" key="3">
    <source>
        <dbReference type="ARBA" id="ARBA00023146"/>
    </source>
</evidence>
<dbReference type="SUPFAM" id="SSF55681">
    <property type="entry name" value="Class II aaRS and biotin synthetases"/>
    <property type="match status" value="1"/>
</dbReference>
<keyword evidence="5 8" id="KW-0436">Ligase</keyword>
<dbReference type="PROSITE" id="PS50862">
    <property type="entry name" value="AA_TRNA_LIGASE_II"/>
    <property type="match status" value="1"/>
</dbReference>
<feature type="binding site" evidence="6">
    <location>
        <position position="275"/>
    </location>
    <ligand>
        <name>L-histidine</name>
        <dbReference type="ChEBI" id="CHEBI:57595"/>
    </ligand>
</feature>
<comment type="subunit">
    <text evidence="5">Homodimer.</text>
</comment>
<dbReference type="EC" id="6.1.1.21" evidence="5"/>
<evidence type="ECO:0000256" key="4">
    <source>
        <dbReference type="ARBA" id="ARBA00047639"/>
    </source>
</evidence>
<feature type="binding site" evidence="6">
    <location>
        <position position="143"/>
    </location>
    <ligand>
        <name>L-histidine</name>
        <dbReference type="ChEBI" id="CHEBI:57595"/>
    </ligand>
</feature>
<evidence type="ECO:0000256" key="6">
    <source>
        <dbReference type="PIRSR" id="PIRSR001549-1"/>
    </source>
</evidence>
<dbReference type="InterPro" id="IPR004154">
    <property type="entry name" value="Anticodon-bd"/>
</dbReference>
<reference evidence="9" key="1">
    <citation type="submission" date="2017-09" db="EMBL/GenBank/DDBJ databases">
        <title>Depth-based differentiation of microbial function through sediment-hosted aquifers and enrichment of novel symbionts in the deep terrestrial subsurface.</title>
        <authorList>
            <person name="Probst A.J."/>
            <person name="Ladd B."/>
            <person name="Jarett J.K."/>
            <person name="Geller-Mcgrath D.E."/>
            <person name="Sieber C.M.K."/>
            <person name="Emerson J.B."/>
            <person name="Anantharaman K."/>
            <person name="Thomas B.C."/>
            <person name="Malmstrom R."/>
            <person name="Stieglmeier M."/>
            <person name="Klingl A."/>
            <person name="Woyke T."/>
            <person name="Ryan C.M."/>
            <person name="Banfield J.F."/>
        </authorList>
    </citation>
    <scope>NUCLEOTIDE SEQUENCE [LARGE SCALE GENOMIC DNA]</scope>
</reference>
<evidence type="ECO:0000259" key="7">
    <source>
        <dbReference type="PROSITE" id="PS50862"/>
    </source>
</evidence>
<dbReference type="PANTHER" id="PTHR43707:SF1">
    <property type="entry name" value="HISTIDINE--TRNA LIGASE, MITOCHONDRIAL-RELATED"/>
    <property type="match status" value="1"/>
</dbReference>
<evidence type="ECO:0000256" key="5">
    <source>
        <dbReference type="HAMAP-Rule" id="MF_00127"/>
    </source>
</evidence>
<accession>A0A2H0V8C4</accession>
<name>A0A2H0V8C4_9BACT</name>
<dbReference type="NCBIfam" id="TIGR00442">
    <property type="entry name" value="hisS"/>
    <property type="match status" value="1"/>
</dbReference>
<keyword evidence="5" id="KW-0067">ATP-binding</keyword>
<dbReference type="InterPro" id="IPR004516">
    <property type="entry name" value="HisRS/HisZ"/>
</dbReference>
<dbReference type="EMBL" id="PFAL01000029">
    <property type="protein sequence ID" value="PIR95318.1"/>
    <property type="molecule type" value="Genomic_DNA"/>
</dbReference>
<dbReference type="HAMAP" id="MF_00127">
    <property type="entry name" value="His_tRNA_synth"/>
    <property type="match status" value="1"/>
</dbReference>
<comment type="subcellular location">
    <subcellularLocation>
        <location evidence="5">Cytoplasm</location>
    </subcellularLocation>
</comment>
<dbReference type="InterPro" id="IPR041715">
    <property type="entry name" value="HisRS-like_core"/>
</dbReference>
<protein>
    <recommendedName>
        <fullName evidence="5">Histidine--tRNA ligase</fullName>
        <ecNumber evidence="5">6.1.1.21</ecNumber>
    </recommendedName>
    <alternativeName>
        <fullName evidence="5">Histidyl-tRNA synthetase</fullName>
        <shortName evidence="5">HisRS</shortName>
    </alternativeName>
</protein>
<dbReference type="InterPro" id="IPR006195">
    <property type="entry name" value="aa-tRNA-synth_II"/>
</dbReference>
<dbReference type="Gene3D" id="3.30.930.10">
    <property type="entry name" value="Bira Bifunctional Protein, Domain 2"/>
    <property type="match status" value="1"/>
</dbReference>
<dbReference type="PANTHER" id="PTHR43707">
    <property type="entry name" value="HISTIDYL-TRNA SYNTHETASE"/>
    <property type="match status" value="1"/>
</dbReference>
<feature type="binding site" evidence="6">
    <location>
        <begin position="98"/>
        <end position="100"/>
    </location>
    <ligand>
        <name>L-histidine</name>
        <dbReference type="ChEBI" id="CHEBI:57595"/>
    </ligand>
</feature>
<comment type="caution">
    <text evidence="8">The sequence shown here is derived from an EMBL/GenBank/DDBJ whole genome shotgun (WGS) entry which is preliminary data.</text>
</comment>
<keyword evidence="5" id="KW-0648">Protein biosynthesis</keyword>
<dbReference type="GO" id="GO:0004821">
    <property type="term" value="F:histidine-tRNA ligase activity"/>
    <property type="evidence" value="ECO:0007669"/>
    <property type="project" value="UniProtKB-UniRule"/>
</dbReference>
<dbReference type="CDD" id="cd00773">
    <property type="entry name" value="HisRS-like_core"/>
    <property type="match status" value="1"/>
</dbReference>
<keyword evidence="2 5" id="KW-0547">Nucleotide-binding</keyword>
<dbReference type="PIRSF" id="PIRSF001549">
    <property type="entry name" value="His-tRNA_synth"/>
    <property type="match status" value="1"/>
</dbReference>
<dbReference type="Pfam" id="PF03129">
    <property type="entry name" value="HGTP_anticodon"/>
    <property type="match status" value="1"/>
</dbReference>
<feature type="binding site" evidence="6">
    <location>
        <begin position="279"/>
        <end position="280"/>
    </location>
    <ligand>
        <name>L-histidine</name>
        <dbReference type="ChEBI" id="CHEBI:57595"/>
    </ligand>
</feature>
<dbReference type="GO" id="GO:0005737">
    <property type="term" value="C:cytoplasm"/>
    <property type="evidence" value="ECO:0007669"/>
    <property type="project" value="UniProtKB-SubCell"/>
</dbReference>
<dbReference type="AlphaFoldDB" id="A0A2H0V8C4"/>